<dbReference type="CDD" id="cd06664">
    <property type="entry name" value="IscU_like"/>
    <property type="match status" value="1"/>
</dbReference>
<name>A0ABY1AAQ4_9LACO</name>
<dbReference type="Pfam" id="PF01592">
    <property type="entry name" value="NifU_N"/>
    <property type="match status" value="1"/>
</dbReference>
<feature type="domain" description="NIF system FeS cluster assembly NifU N-terminal" evidence="1">
    <location>
        <begin position="10"/>
        <end position="131"/>
    </location>
</feature>
<protein>
    <submittedName>
        <fullName evidence="2">Nitrogen fixation protein NifU</fullName>
    </submittedName>
</protein>
<dbReference type="SUPFAM" id="SSF82649">
    <property type="entry name" value="SufE/NifU"/>
    <property type="match status" value="1"/>
</dbReference>
<evidence type="ECO:0000313" key="3">
    <source>
        <dbReference type="Proteomes" id="UP000182089"/>
    </source>
</evidence>
<evidence type="ECO:0000313" key="2">
    <source>
        <dbReference type="EMBL" id="SEM55433.1"/>
    </source>
</evidence>
<accession>A0ABY1AAQ4</accession>
<proteinExistence type="predicted"/>
<dbReference type="PANTHER" id="PTHR10093">
    <property type="entry name" value="IRON-SULFUR CLUSTER ASSEMBLY ENZYME NIFU HOMOLOG"/>
    <property type="match status" value="1"/>
</dbReference>
<evidence type="ECO:0000259" key="1">
    <source>
        <dbReference type="Pfam" id="PF01592"/>
    </source>
</evidence>
<comment type="caution">
    <text evidence="2">The sequence shown here is derived from an EMBL/GenBank/DDBJ whole genome shotgun (WGS) entry which is preliminary data.</text>
</comment>
<dbReference type="NCBIfam" id="TIGR01994">
    <property type="entry name" value="SUF_scaf_2"/>
    <property type="match status" value="1"/>
</dbReference>
<reference evidence="2 3" key="1">
    <citation type="submission" date="2016-10" db="EMBL/GenBank/DDBJ databases">
        <authorList>
            <person name="Varghese N."/>
            <person name="Submissions S."/>
        </authorList>
    </citation>
    <scope>NUCLEOTIDE SEQUENCE [LARGE SCALE GENOMIC DNA]</scope>
    <source>
        <strain evidence="2 3">WC1T17</strain>
    </source>
</reference>
<dbReference type="EMBL" id="FOCC01000004">
    <property type="protein sequence ID" value="SEM55433.1"/>
    <property type="molecule type" value="Genomic_DNA"/>
</dbReference>
<gene>
    <name evidence="2" type="ORF">SAMN05216431_10488</name>
</gene>
<dbReference type="InterPro" id="IPR002871">
    <property type="entry name" value="NIF_FeS_clus_asmbl_NifU_N"/>
</dbReference>
<sequence>MALSKLDNLYRQMILEHANQPHHHGTLAHLDHELELRNPTCGDVLDLQVALKDGKISDIAFSGSGCTISQASASMMCDEVRGKTPAEVEKMVMAFSDMVTGKKDEKADYDELLGDASVLEGVAQFPARIKCATLAWKAIYQAVNKEGEEHD</sequence>
<dbReference type="Proteomes" id="UP000182089">
    <property type="component" value="Unassembled WGS sequence"/>
</dbReference>
<dbReference type="Gene3D" id="3.90.1010.10">
    <property type="match status" value="1"/>
</dbReference>
<organism evidence="2 3">
    <name type="scientific">Ligilactobacillus ruminis</name>
    <dbReference type="NCBI Taxonomy" id="1623"/>
    <lineage>
        <taxon>Bacteria</taxon>
        <taxon>Bacillati</taxon>
        <taxon>Bacillota</taxon>
        <taxon>Bacilli</taxon>
        <taxon>Lactobacillales</taxon>
        <taxon>Lactobacillaceae</taxon>
        <taxon>Ligilactobacillus</taxon>
    </lineage>
</organism>